<sequence>MRSNPRLLFASYHAYLDHSSGAALATRDLFEDLTAHGWGCRVVCGPALDYHDGRGPEGVLHEYRIQHQIEHCAPSSGVRYKLFHYMLDGVPVSQYRPDGFVAHRAATQDEGVPFLDVITRACERFRPDVVLTYGGLPFAQHLIRRVKRAGAKVVFCLHNCEYRDPELVGEADALWVPSAFAQSAYQERVGLDSSVVPWPWDRTRAQAERVIGRYVTFVNPIPVKGVSWVARIAADLYSRRPEIPFLVVEGRGGFGWLQQVPLDLSGVKNLHGMASTPRPKEFYAQSRVVLMPSLWEETFGRVAAEALGNGIPVLATRRGALPETLGGAGFLFDVPERYTDPARLMDVPSSTEAAPWVETIERLWDDEAFYGAHQNRARERARAWEPDRLRGDVEAFFRRVARPAP</sequence>
<evidence type="ECO:0000313" key="4">
    <source>
        <dbReference type="Proteomes" id="UP000464178"/>
    </source>
</evidence>
<dbReference type="PANTHER" id="PTHR12526">
    <property type="entry name" value="GLYCOSYLTRANSFERASE"/>
    <property type="match status" value="1"/>
</dbReference>
<reference evidence="3 4" key="1">
    <citation type="submission" date="2019-05" db="EMBL/GenBank/DDBJ databases">
        <authorList>
            <consortium name="Science for Life Laboratories"/>
        </authorList>
    </citation>
    <scope>NUCLEOTIDE SEQUENCE [LARGE SCALE GENOMIC DNA]</scope>
    <source>
        <strain evidence="3">Soil9</strain>
    </source>
</reference>
<protein>
    <recommendedName>
        <fullName evidence="5">Glycosyl transferase family 1 domain-containing protein</fullName>
    </recommendedName>
</protein>
<dbReference type="PANTHER" id="PTHR12526:SF510">
    <property type="entry name" value="D-INOSITOL 3-PHOSPHATE GLYCOSYLTRANSFERASE"/>
    <property type="match status" value="1"/>
</dbReference>
<dbReference type="SUPFAM" id="SSF53756">
    <property type="entry name" value="UDP-Glycosyltransferase/glycogen phosphorylase"/>
    <property type="match status" value="1"/>
</dbReference>
<evidence type="ECO:0000313" key="3">
    <source>
        <dbReference type="EMBL" id="VTR95484.1"/>
    </source>
</evidence>
<evidence type="ECO:0008006" key="5">
    <source>
        <dbReference type="Google" id="ProtNLM"/>
    </source>
</evidence>
<organism evidence="3 4">
    <name type="scientific">Gemmata massiliana</name>
    <dbReference type="NCBI Taxonomy" id="1210884"/>
    <lineage>
        <taxon>Bacteria</taxon>
        <taxon>Pseudomonadati</taxon>
        <taxon>Planctomycetota</taxon>
        <taxon>Planctomycetia</taxon>
        <taxon>Gemmatales</taxon>
        <taxon>Gemmataceae</taxon>
        <taxon>Gemmata</taxon>
    </lineage>
</organism>
<dbReference type="Pfam" id="PF13692">
    <property type="entry name" value="Glyco_trans_1_4"/>
    <property type="match status" value="1"/>
</dbReference>
<dbReference type="Proteomes" id="UP000464178">
    <property type="component" value="Chromosome"/>
</dbReference>
<dbReference type="KEGG" id="gms:SOIL9_22300"/>
<accession>A0A6P2D5U9</accession>
<name>A0A6P2D5U9_9BACT</name>
<dbReference type="Gene3D" id="3.40.50.2000">
    <property type="entry name" value="Glycogen Phosphorylase B"/>
    <property type="match status" value="2"/>
</dbReference>
<gene>
    <name evidence="3" type="ORF">SOIL9_22300</name>
</gene>
<dbReference type="AlphaFoldDB" id="A0A6P2D5U9"/>
<keyword evidence="1" id="KW-0328">Glycosyltransferase</keyword>
<keyword evidence="4" id="KW-1185">Reference proteome</keyword>
<proteinExistence type="predicted"/>
<dbReference type="GO" id="GO:0016757">
    <property type="term" value="F:glycosyltransferase activity"/>
    <property type="evidence" value="ECO:0007669"/>
    <property type="project" value="UniProtKB-KW"/>
</dbReference>
<dbReference type="RefSeq" id="WP_162669889.1">
    <property type="nucleotide sequence ID" value="NZ_LR593886.1"/>
</dbReference>
<evidence type="ECO:0000256" key="1">
    <source>
        <dbReference type="ARBA" id="ARBA00022676"/>
    </source>
</evidence>
<dbReference type="EMBL" id="LR593886">
    <property type="protein sequence ID" value="VTR95484.1"/>
    <property type="molecule type" value="Genomic_DNA"/>
</dbReference>
<evidence type="ECO:0000256" key="2">
    <source>
        <dbReference type="ARBA" id="ARBA00022679"/>
    </source>
</evidence>
<keyword evidence="2 3" id="KW-0808">Transferase</keyword>